<dbReference type="STRING" id="101091.A0A1C7N7D0"/>
<feature type="domain" description="Arrestin C-terminal-like" evidence="2">
    <location>
        <begin position="145"/>
        <end position="268"/>
    </location>
</feature>
<dbReference type="InterPro" id="IPR011022">
    <property type="entry name" value="Arrestin_C-like"/>
</dbReference>
<dbReference type="InterPro" id="IPR014752">
    <property type="entry name" value="Arrestin-like_C"/>
</dbReference>
<evidence type="ECO:0000313" key="4">
    <source>
        <dbReference type="Proteomes" id="UP000093000"/>
    </source>
</evidence>
<name>A0A1C7N7D0_9FUNG</name>
<dbReference type="InterPro" id="IPR014756">
    <property type="entry name" value="Ig_E-set"/>
</dbReference>
<feature type="compositionally biased region" description="Low complexity" evidence="1">
    <location>
        <begin position="333"/>
        <end position="342"/>
    </location>
</feature>
<keyword evidence="4" id="KW-1185">Reference proteome</keyword>
<feature type="region of interest" description="Disordered" evidence="1">
    <location>
        <begin position="322"/>
        <end position="344"/>
    </location>
</feature>
<dbReference type="Proteomes" id="UP000093000">
    <property type="component" value="Unassembled WGS sequence"/>
</dbReference>
<reference evidence="3 4" key="1">
    <citation type="submission" date="2016-03" db="EMBL/GenBank/DDBJ databases">
        <title>Choanephora cucurbitarum.</title>
        <authorList>
            <person name="Min B."/>
            <person name="Park H."/>
            <person name="Park J.-H."/>
            <person name="Shin H.-D."/>
            <person name="Choi I.-G."/>
        </authorList>
    </citation>
    <scope>NUCLEOTIDE SEQUENCE [LARGE SCALE GENOMIC DNA]</scope>
    <source>
        <strain evidence="3 4">KUS-F28377</strain>
    </source>
</reference>
<feature type="region of interest" description="Disordered" evidence="1">
    <location>
        <begin position="377"/>
        <end position="404"/>
    </location>
</feature>
<protein>
    <recommendedName>
        <fullName evidence="2">Arrestin C-terminal-like domain-containing protein</fullName>
    </recommendedName>
</protein>
<comment type="caution">
    <text evidence="3">The sequence shown here is derived from an EMBL/GenBank/DDBJ whole genome shotgun (WGS) entry which is preliminary data.</text>
</comment>
<evidence type="ECO:0000259" key="2">
    <source>
        <dbReference type="Pfam" id="PF02752"/>
    </source>
</evidence>
<evidence type="ECO:0000313" key="3">
    <source>
        <dbReference type="EMBL" id="OBZ83234.1"/>
    </source>
</evidence>
<sequence length="404" mass="45377">MIFRNVFKSNPIQQFDIDITSTQGNTVAFGPASVINGNTIMQTELKLTINRRKSIEQLDSGSHIYLFAIQLPAHLNYPPSIKDAYLGHKIEYSLQGVLDYLEQDTVQEKSTSLAPLTYLPLVTFEEHTHPKKQKRIQLDRQEEYIHITANLSSPSFCPGDLCSVKLVVRNHSPHTLHQVHALLLSTVTSLHHPPEQADLPIVSSGPSYHHKQRSIVTESCYISIPKYADDRTIVCPLRIPSSCTPTTQSHFGKYIDITYEILVVVSGTSFYQPDLSDLSQLLIHPYVIRLPLYISTMPTSSHLPPKLQIPFMTEENAEMPKFIRPDESPLPSPSGSHSPNGSYCNWEPGSPVDFELDHPNREWVPQLQEDATGHLMVPLIHPPPPFTPSSSDNTLHRYTPSSLA</sequence>
<dbReference type="Pfam" id="PF02752">
    <property type="entry name" value="Arrestin_C"/>
    <property type="match status" value="1"/>
</dbReference>
<evidence type="ECO:0000256" key="1">
    <source>
        <dbReference type="SAM" id="MobiDB-lite"/>
    </source>
</evidence>
<accession>A0A1C7N7D0</accession>
<dbReference type="AlphaFoldDB" id="A0A1C7N7D0"/>
<dbReference type="OrthoDB" id="387657at2759"/>
<gene>
    <name evidence="3" type="ORF">A0J61_08719</name>
</gene>
<dbReference type="EMBL" id="LUGH01000699">
    <property type="protein sequence ID" value="OBZ83234.1"/>
    <property type="molecule type" value="Genomic_DNA"/>
</dbReference>
<dbReference type="SUPFAM" id="SSF81296">
    <property type="entry name" value="E set domains"/>
    <property type="match status" value="1"/>
</dbReference>
<proteinExistence type="predicted"/>
<dbReference type="InParanoid" id="A0A1C7N7D0"/>
<dbReference type="Gene3D" id="2.60.40.640">
    <property type="match status" value="1"/>
</dbReference>
<organism evidence="3 4">
    <name type="scientific">Choanephora cucurbitarum</name>
    <dbReference type="NCBI Taxonomy" id="101091"/>
    <lineage>
        <taxon>Eukaryota</taxon>
        <taxon>Fungi</taxon>
        <taxon>Fungi incertae sedis</taxon>
        <taxon>Mucoromycota</taxon>
        <taxon>Mucoromycotina</taxon>
        <taxon>Mucoromycetes</taxon>
        <taxon>Mucorales</taxon>
        <taxon>Mucorineae</taxon>
        <taxon>Choanephoraceae</taxon>
        <taxon>Choanephoroideae</taxon>
        <taxon>Choanephora</taxon>
    </lineage>
</organism>